<dbReference type="EMBL" id="WJQS01000004">
    <property type="protein sequence ID" value="MRI85454.1"/>
    <property type="molecule type" value="Genomic_DNA"/>
</dbReference>
<keyword evidence="3" id="KW-0028">Amino-acid biosynthesis</keyword>
<dbReference type="InterPro" id="IPR000845">
    <property type="entry name" value="Nucleoside_phosphorylase_d"/>
</dbReference>
<dbReference type="RefSeq" id="WP_153863486.1">
    <property type="nucleotide sequence ID" value="NZ_WJQS01000004.1"/>
</dbReference>
<comment type="catalytic activity">
    <reaction evidence="6">
        <text>5'-deoxyadenosine + H2O = 5-deoxy-D-ribose + adenine</text>
        <dbReference type="Rhea" id="RHEA:29859"/>
        <dbReference type="ChEBI" id="CHEBI:15377"/>
        <dbReference type="ChEBI" id="CHEBI:16708"/>
        <dbReference type="ChEBI" id="CHEBI:17319"/>
        <dbReference type="ChEBI" id="CHEBI:149540"/>
        <dbReference type="EC" id="3.2.2.9"/>
    </reaction>
    <physiologicalReaction direction="left-to-right" evidence="6">
        <dbReference type="Rhea" id="RHEA:29860"/>
    </physiologicalReaction>
</comment>
<organism evidence="8 9">
    <name type="scientific">Fundicoccus ignavus</name>
    <dbReference type="NCBI Taxonomy" id="2664442"/>
    <lineage>
        <taxon>Bacteria</taxon>
        <taxon>Bacillati</taxon>
        <taxon>Bacillota</taxon>
        <taxon>Bacilli</taxon>
        <taxon>Lactobacillales</taxon>
        <taxon>Aerococcaceae</taxon>
        <taxon>Fundicoccus</taxon>
    </lineage>
</organism>
<keyword evidence="8" id="KW-0326">Glycosidase</keyword>
<gene>
    <name evidence="8" type="ORF">GIY09_06130</name>
</gene>
<dbReference type="NCBIfam" id="TIGR01704">
    <property type="entry name" value="MTA_SAH-Nsdase"/>
    <property type="match status" value="1"/>
</dbReference>
<dbReference type="UniPathway" id="UPA00904">
    <property type="reaction ID" value="UER00871"/>
</dbReference>
<evidence type="ECO:0000256" key="2">
    <source>
        <dbReference type="ARBA" id="ARBA00011974"/>
    </source>
</evidence>
<evidence type="ECO:0000256" key="3">
    <source>
        <dbReference type="ARBA" id="ARBA00022605"/>
    </source>
</evidence>
<evidence type="ECO:0000259" key="7">
    <source>
        <dbReference type="Pfam" id="PF01048"/>
    </source>
</evidence>
<dbReference type="GO" id="GO:0008930">
    <property type="term" value="F:methylthioadenosine nucleosidase activity"/>
    <property type="evidence" value="ECO:0007669"/>
    <property type="project" value="InterPro"/>
</dbReference>
<dbReference type="GO" id="GO:0019509">
    <property type="term" value="P:L-methionine salvage from methylthioadenosine"/>
    <property type="evidence" value="ECO:0007669"/>
    <property type="project" value="UniProtKB-UniPathway"/>
</dbReference>
<dbReference type="SUPFAM" id="SSF53167">
    <property type="entry name" value="Purine and uridine phosphorylases"/>
    <property type="match status" value="1"/>
</dbReference>
<dbReference type="GO" id="GO:0009164">
    <property type="term" value="P:nucleoside catabolic process"/>
    <property type="evidence" value="ECO:0007669"/>
    <property type="project" value="InterPro"/>
</dbReference>
<dbReference type="PANTHER" id="PTHR46832:SF1">
    <property type="entry name" value="5'-METHYLTHIOADENOSINE_S-ADENOSYLHOMOCYSTEINE NUCLEOSIDASE"/>
    <property type="match status" value="1"/>
</dbReference>
<dbReference type="CDD" id="cd09008">
    <property type="entry name" value="MTAN"/>
    <property type="match status" value="1"/>
</dbReference>
<dbReference type="FunFam" id="3.40.50.1580:FF:000001">
    <property type="entry name" value="MTA/SAH nucleosidase family protein"/>
    <property type="match status" value="1"/>
</dbReference>
<sequence>MKIGIIGAMEEEIRYLKEVIQNQEVQNFYGYEFTSGSLGAHDVVLVLSRIGKVNATVSAMLLKEKFEVEAMINTGSAGAIDSALKVGDLVIAHSLVHHDVDVTGFGYEPGQMAGMPNVYYPNTELLRIAQAACREIDIEPIVGQIASGDQFINSKEKINEIATTFPTVRAAEMESAAIAQTAYVLGVPFVIIRAISDSADSEASISFDQFILFAGKMSASLVTKFIEAIPADLKL</sequence>
<feature type="domain" description="Nucleoside phosphorylase" evidence="7">
    <location>
        <begin position="2"/>
        <end position="227"/>
    </location>
</feature>
<evidence type="ECO:0000256" key="4">
    <source>
        <dbReference type="ARBA" id="ARBA00022801"/>
    </source>
</evidence>
<dbReference type="GO" id="GO:0005829">
    <property type="term" value="C:cytosol"/>
    <property type="evidence" value="ECO:0007669"/>
    <property type="project" value="TreeGrafter"/>
</dbReference>
<evidence type="ECO:0000313" key="8">
    <source>
        <dbReference type="EMBL" id="MRI85454.1"/>
    </source>
</evidence>
<dbReference type="AlphaFoldDB" id="A0A6I2GFI4"/>
<dbReference type="Gene3D" id="3.40.50.1580">
    <property type="entry name" value="Nucleoside phosphorylase domain"/>
    <property type="match status" value="1"/>
</dbReference>
<protein>
    <recommendedName>
        <fullName evidence="2">adenosylhomocysteine nucleosidase</fullName>
        <ecNumber evidence="2">3.2.2.9</ecNumber>
    </recommendedName>
</protein>
<dbReference type="InterPro" id="IPR035994">
    <property type="entry name" value="Nucleoside_phosphorylase_sf"/>
</dbReference>
<proteinExistence type="predicted"/>
<keyword evidence="4 8" id="KW-0378">Hydrolase</keyword>
<keyword evidence="9" id="KW-1185">Reference proteome</keyword>
<dbReference type="Proteomes" id="UP000430975">
    <property type="component" value="Unassembled WGS sequence"/>
</dbReference>
<dbReference type="NCBIfam" id="NF004079">
    <property type="entry name" value="PRK05584.1"/>
    <property type="match status" value="1"/>
</dbReference>
<evidence type="ECO:0000256" key="6">
    <source>
        <dbReference type="ARBA" id="ARBA00050313"/>
    </source>
</evidence>
<evidence type="ECO:0000256" key="1">
    <source>
        <dbReference type="ARBA" id="ARBA00004945"/>
    </source>
</evidence>
<name>A0A6I2GFI4_9LACT</name>
<accession>A0A6I2GFI4</accession>
<evidence type="ECO:0000256" key="5">
    <source>
        <dbReference type="ARBA" id="ARBA00023167"/>
    </source>
</evidence>
<dbReference type="Pfam" id="PF01048">
    <property type="entry name" value="PNP_UDP_1"/>
    <property type="match status" value="1"/>
</dbReference>
<keyword evidence="5" id="KW-0486">Methionine biosynthesis</keyword>
<comment type="caution">
    <text evidence="8">The sequence shown here is derived from an EMBL/GenBank/DDBJ whole genome shotgun (WGS) entry which is preliminary data.</text>
</comment>
<comment type="pathway">
    <text evidence="1">Amino-acid biosynthesis; L-methionine biosynthesis via salvage pathway; S-methyl-5-thio-alpha-D-ribose 1-phosphate from S-methyl-5'-thioadenosine (hydrolase route): step 1/2.</text>
</comment>
<dbReference type="PANTHER" id="PTHR46832">
    <property type="entry name" value="5'-METHYLTHIOADENOSINE/S-ADENOSYLHOMOCYSTEINE NUCLEOSIDASE"/>
    <property type="match status" value="1"/>
</dbReference>
<dbReference type="GO" id="GO:0019284">
    <property type="term" value="P:L-methionine salvage from S-adenosylmethionine"/>
    <property type="evidence" value="ECO:0007669"/>
    <property type="project" value="TreeGrafter"/>
</dbReference>
<dbReference type="InterPro" id="IPR010049">
    <property type="entry name" value="MTA_SAH_Nsdase"/>
</dbReference>
<evidence type="ECO:0000313" key="9">
    <source>
        <dbReference type="Proteomes" id="UP000430975"/>
    </source>
</evidence>
<reference evidence="8 9" key="1">
    <citation type="submission" date="2019-11" db="EMBL/GenBank/DDBJ databases">
        <title>Characterisation of Fundicoccus ignavus gen. nov. sp. nov., a novel genus of the family Aerococcaceae isolated from bulk tank milk.</title>
        <authorList>
            <person name="Siebert A."/>
            <person name="Huptas C."/>
            <person name="Wenning M."/>
            <person name="Scherer S."/>
            <person name="Doll E.V."/>
        </authorList>
    </citation>
    <scope>NUCLEOTIDE SEQUENCE [LARGE SCALE GENOMIC DNA]</scope>
    <source>
        <strain evidence="8 9">WS4759</strain>
    </source>
</reference>
<dbReference type="EC" id="3.2.2.9" evidence="2"/>
<dbReference type="GO" id="GO:0008782">
    <property type="term" value="F:adenosylhomocysteine nucleosidase activity"/>
    <property type="evidence" value="ECO:0007669"/>
    <property type="project" value="UniProtKB-EC"/>
</dbReference>